<feature type="compositionally biased region" description="Low complexity" evidence="1">
    <location>
        <begin position="594"/>
        <end position="614"/>
    </location>
</feature>
<feature type="compositionally biased region" description="Polar residues" evidence="1">
    <location>
        <begin position="233"/>
        <end position="245"/>
    </location>
</feature>
<feature type="compositionally biased region" description="Polar residues" evidence="1">
    <location>
        <begin position="675"/>
        <end position="715"/>
    </location>
</feature>
<feature type="region of interest" description="Disordered" evidence="1">
    <location>
        <begin position="461"/>
        <end position="561"/>
    </location>
</feature>
<sequence>MYRHVSIMDAVNQIEPEANLDRPQKRLSTSSSSSSIRNQHQPLYNTLAEYTLNSPRTFPIDPSLSSRNVSSSSRRPSSPLKAIEELRPSDQPGPFKGYTFPYSQNNSPSKENINMTAMAPSMSPTSSSTGYPSAGSSTGMISTAAHRLSVSGRPRRPSPLLHEIQPPSRRLSAHQMLLLTPFGGPLPAGALTGAGGMGMSRGSSSMGSSLPTAPPRLGSTLGQPSGFSRKDSGSSTMTATPNTAPSMGREAPPANRFPPRVRHSLANPVANPSPLASAPMTTIFSENSSDGTSSKGHSGHEAEPNTTFISRDEIGKALKEEREEPASPPRTRARLLSATVAMTRSNSLPVLTLRELHALKEKDGELGIQRGGDWAWVSREDSSEPEDAEMDTPGLETGASTNASNSTTSLTTPLEQPASSPSSSLYRNPFTAFQDPFAPRLAGSISIPTPIYAPEATAADYHYSPTGTGAELRRMSENPPVSSLATPPSANRGGRRSVTDGSRRPSAPTTLRQSFGGLTPKVMQRRTPPQLSQPIFQPTYQPLAPEETSPHGTPMAEAPPTRPRILRYKSSPGRFTGLGLNIVVRSTNSGNARGSGSDISPGGPGSAGAESRGSIGDQSTRAPSRSSLGMGHWAEVDFIDSLAATADIALASENAAVASASEVASTSAVSALGMSRTSSSISPTAVTRNLPTIRQSESSGSLSAISPNKRSTLSAVSAPATKTEYKIEHVASRSHLVGFSMDSEPIFKGRSRFESVDSAFPLMPGGNGERLSVPLKGAGESFAHRNPSLDVPTIELSQGFPRRGSLGMGTFARLRKLSGQSPNSQEQRSNKVDELGTKIQPPSNVISSSHWSERRGSWAEGWSNGDN</sequence>
<dbReference type="RefSeq" id="XP_062792711.1">
    <property type="nucleotide sequence ID" value="XM_062936660.1"/>
</dbReference>
<organism evidence="2 3">
    <name type="scientific">Kwoniella shivajii</name>
    <dbReference type="NCBI Taxonomy" id="564305"/>
    <lineage>
        <taxon>Eukaryota</taxon>
        <taxon>Fungi</taxon>
        <taxon>Dikarya</taxon>
        <taxon>Basidiomycota</taxon>
        <taxon>Agaricomycotina</taxon>
        <taxon>Tremellomycetes</taxon>
        <taxon>Tremellales</taxon>
        <taxon>Cryptococcaceae</taxon>
        <taxon>Kwoniella</taxon>
    </lineage>
</organism>
<feature type="compositionally biased region" description="Low complexity" evidence="1">
    <location>
        <begin position="200"/>
        <end position="209"/>
    </location>
</feature>
<name>A0ABZ1D4S0_9TREE</name>
<feature type="region of interest" description="Disordered" evidence="1">
    <location>
        <begin position="59"/>
        <end position="97"/>
    </location>
</feature>
<feature type="compositionally biased region" description="Low complexity" evidence="1">
    <location>
        <begin position="62"/>
        <end position="79"/>
    </location>
</feature>
<feature type="region of interest" description="Disordered" evidence="1">
    <location>
        <begin position="15"/>
        <end position="40"/>
    </location>
</feature>
<feature type="compositionally biased region" description="Low complexity" evidence="1">
    <location>
        <begin position="397"/>
        <end position="412"/>
    </location>
</feature>
<proteinExistence type="predicted"/>
<keyword evidence="3" id="KW-1185">Reference proteome</keyword>
<feature type="compositionally biased region" description="Polar residues" evidence="1">
    <location>
        <begin position="840"/>
        <end position="850"/>
    </location>
</feature>
<feature type="compositionally biased region" description="Polar residues" evidence="1">
    <location>
        <begin position="818"/>
        <end position="827"/>
    </location>
</feature>
<feature type="compositionally biased region" description="Polar residues" evidence="1">
    <location>
        <begin position="479"/>
        <end position="489"/>
    </location>
</feature>
<feature type="region of interest" description="Disordered" evidence="1">
    <location>
        <begin position="379"/>
        <end position="427"/>
    </location>
</feature>
<dbReference type="EMBL" id="CP141886">
    <property type="protein sequence ID" value="WRT67971.1"/>
    <property type="molecule type" value="Genomic_DNA"/>
</dbReference>
<feature type="region of interest" description="Disordered" evidence="1">
    <location>
        <begin position="589"/>
        <end position="628"/>
    </location>
</feature>
<reference evidence="2 3" key="1">
    <citation type="submission" date="2024-01" db="EMBL/GenBank/DDBJ databases">
        <title>Comparative genomics of Cryptococcus and Kwoniella reveals pathogenesis evolution and contrasting modes of karyotype evolution via chromosome fusion or intercentromeric recombination.</title>
        <authorList>
            <person name="Coelho M.A."/>
            <person name="David-Palma M."/>
            <person name="Shea T."/>
            <person name="Bowers K."/>
            <person name="McGinley-Smith S."/>
            <person name="Mohammad A.W."/>
            <person name="Gnirke A."/>
            <person name="Yurkov A.M."/>
            <person name="Nowrousian M."/>
            <person name="Sun S."/>
            <person name="Cuomo C.A."/>
            <person name="Heitman J."/>
        </authorList>
    </citation>
    <scope>NUCLEOTIDE SEQUENCE [LARGE SCALE GENOMIC DNA]</scope>
    <source>
        <strain evidence="2">CBS 11374</strain>
    </source>
</reference>
<feature type="compositionally biased region" description="Polar residues" evidence="1">
    <location>
        <begin position="527"/>
        <end position="540"/>
    </location>
</feature>
<feature type="region of interest" description="Disordered" evidence="1">
    <location>
        <begin position="673"/>
        <end position="717"/>
    </location>
</feature>
<feature type="region of interest" description="Disordered" evidence="1">
    <location>
        <begin position="197"/>
        <end position="310"/>
    </location>
</feature>
<dbReference type="GeneID" id="87957076"/>
<feature type="compositionally biased region" description="Polar residues" evidence="1">
    <location>
        <begin position="413"/>
        <end position="426"/>
    </location>
</feature>
<feature type="compositionally biased region" description="Polar residues" evidence="1">
    <location>
        <begin position="279"/>
        <end position="296"/>
    </location>
</feature>
<gene>
    <name evidence="2" type="ORF">IL334_004945</name>
</gene>
<accession>A0ABZ1D4S0</accession>
<protein>
    <recommendedName>
        <fullName evidence="4">AGC protein kinase</fullName>
    </recommendedName>
</protein>
<dbReference type="Proteomes" id="UP001329825">
    <property type="component" value="Chromosome 6"/>
</dbReference>
<evidence type="ECO:0000313" key="3">
    <source>
        <dbReference type="Proteomes" id="UP001329825"/>
    </source>
</evidence>
<feature type="region of interest" description="Disordered" evidence="1">
    <location>
        <begin position="816"/>
        <end position="867"/>
    </location>
</feature>
<evidence type="ECO:0000313" key="2">
    <source>
        <dbReference type="EMBL" id="WRT67971.1"/>
    </source>
</evidence>
<feature type="compositionally biased region" description="Polar residues" evidence="1">
    <location>
        <begin position="616"/>
        <end position="627"/>
    </location>
</feature>
<evidence type="ECO:0000256" key="1">
    <source>
        <dbReference type="SAM" id="MobiDB-lite"/>
    </source>
</evidence>
<evidence type="ECO:0008006" key="4">
    <source>
        <dbReference type="Google" id="ProtNLM"/>
    </source>
</evidence>